<dbReference type="GO" id="GO:0006511">
    <property type="term" value="P:ubiquitin-dependent protein catabolic process"/>
    <property type="evidence" value="ECO:0007669"/>
    <property type="project" value="InterPro"/>
</dbReference>
<dbReference type="InterPro" id="IPR016563">
    <property type="entry name" value="Npl4"/>
</dbReference>
<dbReference type="CDD" id="cd08061">
    <property type="entry name" value="MPN_NPL4"/>
    <property type="match status" value="1"/>
</dbReference>
<dbReference type="InterPro" id="IPR037518">
    <property type="entry name" value="MPN"/>
</dbReference>
<reference evidence="8 9" key="1">
    <citation type="journal article" date="2023" name="BMC Biol.">
        <title>The compact genome of the sponge Oopsacas minuta (Hexactinellida) is lacking key metazoan core genes.</title>
        <authorList>
            <person name="Santini S."/>
            <person name="Schenkelaars Q."/>
            <person name="Jourda C."/>
            <person name="Duchesne M."/>
            <person name="Belahbib H."/>
            <person name="Rocher C."/>
            <person name="Selva M."/>
            <person name="Riesgo A."/>
            <person name="Vervoort M."/>
            <person name="Leys S.P."/>
            <person name="Kodjabachian L."/>
            <person name="Le Bivic A."/>
            <person name="Borchiellini C."/>
            <person name="Claverie J.M."/>
            <person name="Renard E."/>
        </authorList>
    </citation>
    <scope>NUCLEOTIDE SEQUENCE [LARGE SCALE GENOMIC DNA]</scope>
    <source>
        <strain evidence="8">SPO-2</strain>
    </source>
</reference>
<dbReference type="GO" id="GO:0031625">
    <property type="term" value="F:ubiquitin protein ligase binding"/>
    <property type="evidence" value="ECO:0007669"/>
    <property type="project" value="TreeGrafter"/>
</dbReference>
<feature type="domain" description="MPN" evidence="7">
    <location>
        <begin position="275"/>
        <end position="411"/>
    </location>
</feature>
<dbReference type="AlphaFoldDB" id="A0AAV7K6X1"/>
<evidence type="ECO:0000259" key="6">
    <source>
        <dbReference type="PROSITE" id="PS50199"/>
    </source>
</evidence>
<evidence type="ECO:0000256" key="4">
    <source>
        <dbReference type="ARBA" id="ARBA00022833"/>
    </source>
</evidence>
<accession>A0AAV7K6X1</accession>
<dbReference type="Pfam" id="PF05020">
    <property type="entry name" value="zf-NPL4"/>
    <property type="match status" value="1"/>
</dbReference>
<dbReference type="GO" id="GO:0043130">
    <property type="term" value="F:ubiquitin binding"/>
    <property type="evidence" value="ECO:0007669"/>
    <property type="project" value="TreeGrafter"/>
</dbReference>
<evidence type="ECO:0000313" key="8">
    <source>
        <dbReference type="EMBL" id="KAI6656894.1"/>
    </source>
</evidence>
<dbReference type="Gene3D" id="2.30.30.380">
    <property type="entry name" value="Zn-finger domain of Sec23/24"/>
    <property type="match status" value="1"/>
</dbReference>
<evidence type="ECO:0000256" key="5">
    <source>
        <dbReference type="PROSITE-ProRule" id="PRU00322"/>
    </source>
</evidence>
<evidence type="ECO:0000256" key="1">
    <source>
        <dbReference type="ARBA" id="ARBA00011025"/>
    </source>
</evidence>
<proteinExistence type="inferred from homology"/>
<evidence type="ECO:0000313" key="9">
    <source>
        <dbReference type="Proteomes" id="UP001165289"/>
    </source>
</evidence>
<dbReference type="SUPFAM" id="SSF90209">
    <property type="entry name" value="Ran binding protein zinc finger-like"/>
    <property type="match status" value="1"/>
</dbReference>
<dbReference type="CDD" id="cd17055">
    <property type="entry name" value="Ubl_AtNPL4_like"/>
    <property type="match status" value="1"/>
</dbReference>
<dbReference type="InterPro" id="IPR001876">
    <property type="entry name" value="Znf_RanBP2"/>
</dbReference>
<dbReference type="PANTHER" id="PTHR12710:SF0">
    <property type="entry name" value="NUCLEAR PROTEIN LOCALIZATION PROTEIN 4 HOMOLOG"/>
    <property type="match status" value="1"/>
</dbReference>
<dbReference type="PROSITE" id="PS50199">
    <property type="entry name" value="ZF_RANBP2_2"/>
    <property type="match status" value="1"/>
</dbReference>
<sequence length="657" mass="73598">MSSSASRLKSHCKTGGELIIVRVRNDTGTKRIQIKPSASWADLLLQIRAVFSLPNETFTISIDPKGESNVAGELHKLLSQLGVVNGTLLYLKVTGGSVDMRENENEMDSASPMELSPTLNGETMISKQQNSQAVISPQTYKPAYIRSLSLKASLFEDNVDKKLASESGLIARQRDPSVCQHGARGQCINCAPLEPYNQTYLESHDPPIRHLSFHSYLRKLAGGADKGKFVSLEDLSFKLKPGCTEHPSWPNGICSKCSPGVVTLKRQEYRHVDLVQFQDPSIVDRFISYWRTTGSQRIGYLYGQYEEYNGVPLGIKATVLAIYEPPQISTRDSVELLEDSRESVVESLADWLGIRRVGWIFTDLEASLESGKVHYKRHMHTFFLSAEECIMAANFQNKHPNLCKLASMGKFGSKFVTVCVEGNQDNEIEMRGYQVSNQCMALVRDDCLVPCLDASELGYIRESTSKQYVPDVYYKTTIQKREITLIGKPLPMDFMLLDIPVSAPMSDQLQQGMKLLGRADPFPIENRESARQLQNNNTLIAHLSAQPPNQFIGTIADFHLLFFLTTTDLTDLTPHLPELCDGIRRENVVQVYNWKESNPAWRTIEECVRITSETLSPRSMQQGPPTYPSGSVLWSCKECTFFNSSGDQTCSMCGTRK</sequence>
<dbReference type="InterPro" id="IPR036443">
    <property type="entry name" value="Znf_RanBP2_sf"/>
</dbReference>
<dbReference type="InterPro" id="IPR007716">
    <property type="entry name" value="NPL4_Zn-bd_put"/>
</dbReference>
<dbReference type="Gene3D" id="3.10.20.90">
    <property type="entry name" value="Phosphatidylinositol 3-kinase Catalytic Subunit, Chain A, domain 1"/>
    <property type="match status" value="1"/>
</dbReference>
<dbReference type="SUPFAM" id="SSF54236">
    <property type="entry name" value="Ubiquitin-like"/>
    <property type="match status" value="1"/>
</dbReference>
<protein>
    <submittedName>
        <fullName evidence="8">Nuclear protein localization protein 4-like protein isoform X1</fullName>
    </submittedName>
</protein>
<organism evidence="8 9">
    <name type="scientific">Oopsacas minuta</name>
    <dbReference type="NCBI Taxonomy" id="111878"/>
    <lineage>
        <taxon>Eukaryota</taxon>
        <taxon>Metazoa</taxon>
        <taxon>Porifera</taxon>
        <taxon>Hexactinellida</taxon>
        <taxon>Hexasterophora</taxon>
        <taxon>Lyssacinosida</taxon>
        <taxon>Leucopsacidae</taxon>
        <taxon>Oopsacas</taxon>
    </lineage>
</organism>
<dbReference type="PROSITE" id="PS01358">
    <property type="entry name" value="ZF_RANBP2_1"/>
    <property type="match status" value="1"/>
</dbReference>
<dbReference type="SMART" id="SM00547">
    <property type="entry name" value="ZnF_RBZ"/>
    <property type="match status" value="1"/>
</dbReference>
<comment type="caution">
    <text evidence="8">The sequence shown here is derived from an EMBL/GenBank/DDBJ whole genome shotgun (WGS) entry which is preliminary data.</text>
</comment>
<name>A0AAV7K6X1_9METZ</name>
<keyword evidence="2" id="KW-0479">Metal-binding</keyword>
<dbReference type="GO" id="GO:0008270">
    <property type="term" value="F:zinc ion binding"/>
    <property type="evidence" value="ECO:0007669"/>
    <property type="project" value="UniProtKB-KW"/>
</dbReference>
<evidence type="ECO:0000256" key="3">
    <source>
        <dbReference type="ARBA" id="ARBA00022771"/>
    </source>
</evidence>
<gene>
    <name evidence="8" type="ORF">LOD99_16196</name>
</gene>
<evidence type="ECO:0000259" key="7">
    <source>
        <dbReference type="PROSITE" id="PS50249"/>
    </source>
</evidence>
<dbReference type="EMBL" id="JAKMXF010000133">
    <property type="protein sequence ID" value="KAI6656894.1"/>
    <property type="molecule type" value="Genomic_DNA"/>
</dbReference>
<dbReference type="Proteomes" id="UP001165289">
    <property type="component" value="Unassembled WGS sequence"/>
</dbReference>
<dbReference type="PANTHER" id="PTHR12710">
    <property type="entry name" value="NUCLEAR PROTEIN LOCALIZATION 4"/>
    <property type="match status" value="1"/>
</dbReference>
<keyword evidence="3 5" id="KW-0863">Zinc-finger</keyword>
<dbReference type="Pfam" id="PF11543">
    <property type="entry name" value="UN_NPL4"/>
    <property type="match status" value="1"/>
</dbReference>
<dbReference type="GO" id="GO:0005634">
    <property type="term" value="C:nucleus"/>
    <property type="evidence" value="ECO:0007669"/>
    <property type="project" value="TreeGrafter"/>
</dbReference>
<comment type="similarity">
    <text evidence="1">Belongs to the NPL4 family.</text>
</comment>
<keyword evidence="9" id="KW-1185">Reference proteome</keyword>
<dbReference type="InterPro" id="IPR029071">
    <property type="entry name" value="Ubiquitin-like_domsf"/>
</dbReference>
<keyword evidence="4" id="KW-0862">Zinc</keyword>
<dbReference type="Pfam" id="PF05021">
    <property type="entry name" value="NPL4"/>
    <property type="match status" value="1"/>
</dbReference>
<evidence type="ECO:0000256" key="2">
    <source>
        <dbReference type="ARBA" id="ARBA00022723"/>
    </source>
</evidence>
<dbReference type="PIRSF" id="PIRSF010052">
    <property type="entry name" value="Polyub_prc_Npl4"/>
    <property type="match status" value="1"/>
</dbReference>
<dbReference type="Gene3D" id="3.40.140.10">
    <property type="entry name" value="Cytidine Deaminase, domain 2"/>
    <property type="match status" value="1"/>
</dbReference>
<dbReference type="InterPro" id="IPR024682">
    <property type="entry name" value="Npl4_Ub-like_dom"/>
</dbReference>
<dbReference type="InterPro" id="IPR007717">
    <property type="entry name" value="NPL4_C"/>
</dbReference>
<feature type="domain" description="RanBP2-type" evidence="6">
    <location>
        <begin position="628"/>
        <end position="657"/>
    </location>
</feature>
<dbReference type="PROSITE" id="PS50249">
    <property type="entry name" value="MPN"/>
    <property type="match status" value="1"/>
</dbReference>